<evidence type="ECO:0000313" key="2">
    <source>
        <dbReference type="EMBL" id="GAA4368497.1"/>
    </source>
</evidence>
<evidence type="ECO:0008006" key="4">
    <source>
        <dbReference type="Google" id="ProtNLM"/>
    </source>
</evidence>
<accession>A0ABP8IRB3</accession>
<organism evidence="2 3">
    <name type="scientific">Hymenobacter saemangeumensis</name>
    <dbReference type="NCBI Taxonomy" id="1084522"/>
    <lineage>
        <taxon>Bacteria</taxon>
        <taxon>Pseudomonadati</taxon>
        <taxon>Bacteroidota</taxon>
        <taxon>Cytophagia</taxon>
        <taxon>Cytophagales</taxon>
        <taxon>Hymenobacteraceae</taxon>
        <taxon>Hymenobacter</taxon>
    </lineage>
</organism>
<dbReference type="EMBL" id="BAABGZ010000079">
    <property type="protein sequence ID" value="GAA4368497.1"/>
    <property type="molecule type" value="Genomic_DNA"/>
</dbReference>
<evidence type="ECO:0000256" key="1">
    <source>
        <dbReference type="SAM" id="SignalP"/>
    </source>
</evidence>
<dbReference type="InterPro" id="IPR036909">
    <property type="entry name" value="Cyt_c-like_dom_sf"/>
</dbReference>
<name>A0ABP8IRB3_9BACT</name>
<gene>
    <name evidence="2" type="ORF">GCM10023185_41290</name>
</gene>
<reference evidence="3" key="1">
    <citation type="journal article" date="2019" name="Int. J. Syst. Evol. Microbiol.">
        <title>The Global Catalogue of Microorganisms (GCM) 10K type strain sequencing project: providing services to taxonomists for standard genome sequencing and annotation.</title>
        <authorList>
            <consortium name="The Broad Institute Genomics Platform"/>
            <consortium name="The Broad Institute Genome Sequencing Center for Infectious Disease"/>
            <person name="Wu L."/>
            <person name="Ma J."/>
        </authorList>
    </citation>
    <scope>NUCLEOTIDE SEQUENCE [LARGE SCALE GENOMIC DNA]</scope>
    <source>
        <strain evidence="3">JCM 17923</strain>
    </source>
</reference>
<sequence>MTRFPYPIARRATAYLAGLLLLASACTYSHGGDAVVPCEANPATISFAATVAPIIRVNCRDGCHNATTRGGGVNFDDFGDTQFYAGSGSIVRRIELDPSHPDFMPKGRGKLSACDIARIKAWVAAGTPNN</sequence>
<dbReference type="PROSITE" id="PS51257">
    <property type="entry name" value="PROKAR_LIPOPROTEIN"/>
    <property type="match status" value="1"/>
</dbReference>
<feature type="signal peptide" evidence="1">
    <location>
        <begin position="1"/>
        <end position="31"/>
    </location>
</feature>
<proteinExistence type="predicted"/>
<evidence type="ECO:0000313" key="3">
    <source>
        <dbReference type="Proteomes" id="UP001501153"/>
    </source>
</evidence>
<protein>
    <recommendedName>
        <fullName evidence="4">Cytochrome c domain-containing protein</fullName>
    </recommendedName>
</protein>
<keyword evidence="3" id="KW-1185">Reference proteome</keyword>
<keyword evidence="1" id="KW-0732">Signal</keyword>
<feature type="chain" id="PRO_5046768928" description="Cytochrome c domain-containing protein" evidence="1">
    <location>
        <begin position="32"/>
        <end position="130"/>
    </location>
</feature>
<comment type="caution">
    <text evidence="2">The sequence shown here is derived from an EMBL/GenBank/DDBJ whole genome shotgun (WGS) entry which is preliminary data.</text>
</comment>
<dbReference type="Proteomes" id="UP001501153">
    <property type="component" value="Unassembled WGS sequence"/>
</dbReference>
<dbReference type="RefSeq" id="WP_345238044.1">
    <property type="nucleotide sequence ID" value="NZ_BAABGZ010000079.1"/>
</dbReference>
<dbReference type="SUPFAM" id="SSF46626">
    <property type="entry name" value="Cytochrome c"/>
    <property type="match status" value="1"/>
</dbReference>